<feature type="repeat" description="TPR" evidence="1">
    <location>
        <begin position="126"/>
        <end position="159"/>
    </location>
</feature>
<dbReference type="Gene3D" id="1.25.40.10">
    <property type="entry name" value="Tetratricopeptide repeat domain"/>
    <property type="match status" value="4"/>
</dbReference>
<dbReference type="Proteomes" id="UP000192980">
    <property type="component" value="Unassembled WGS sequence"/>
</dbReference>
<dbReference type="InterPro" id="IPR011990">
    <property type="entry name" value="TPR-like_helical_dom_sf"/>
</dbReference>
<reference evidence="3 4" key="1">
    <citation type="submission" date="2017-04" db="EMBL/GenBank/DDBJ databases">
        <authorList>
            <person name="Afonso C.L."/>
            <person name="Miller P.J."/>
            <person name="Scott M.A."/>
            <person name="Spackman E."/>
            <person name="Goraichik I."/>
            <person name="Dimitrov K.M."/>
            <person name="Suarez D.L."/>
            <person name="Swayne D.E."/>
        </authorList>
    </citation>
    <scope>NUCLEOTIDE SEQUENCE [LARGE SCALE GENOMIC DNA]</scope>
    <source>
        <strain evidence="3 4">DSM 22418</strain>
    </source>
</reference>
<feature type="repeat" description="TPR" evidence="1">
    <location>
        <begin position="353"/>
        <end position="386"/>
    </location>
</feature>
<dbReference type="PROSITE" id="PS50005">
    <property type="entry name" value="TPR"/>
    <property type="match status" value="3"/>
</dbReference>
<dbReference type="OrthoDB" id="1522549at2"/>
<feature type="region of interest" description="Disordered" evidence="2">
    <location>
        <begin position="820"/>
        <end position="841"/>
    </location>
</feature>
<evidence type="ECO:0000313" key="3">
    <source>
        <dbReference type="EMBL" id="SMG49582.1"/>
    </source>
</evidence>
<dbReference type="InterPro" id="IPR019734">
    <property type="entry name" value="TPR_rpt"/>
</dbReference>
<protein>
    <submittedName>
        <fullName evidence="3">Tetratricopeptide repeat-containing protein</fullName>
    </submittedName>
</protein>
<accession>A0A1X7L8H5</accession>
<dbReference type="Pfam" id="PF13181">
    <property type="entry name" value="TPR_8"/>
    <property type="match status" value="1"/>
</dbReference>
<proteinExistence type="predicted"/>
<keyword evidence="1" id="KW-0802">TPR repeat</keyword>
<gene>
    <name evidence="3" type="ORF">SAMN05660862_3669</name>
</gene>
<keyword evidence="4" id="KW-1185">Reference proteome</keyword>
<dbReference type="SUPFAM" id="SSF48452">
    <property type="entry name" value="TPR-like"/>
    <property type="match status" value="2"/>
</dbReference>
<dbReference type="PROSITE" id="PS51257">
    <property type="entry name" value="PROKAR_LIPOPROTEIN"/>
    <property type="match status" value="1"/>
</dbReference>
<evidence type="ECO:0000256" key="1">
    <source>
        <dbReference type="PROSITE-ProRule" id="PRU00339"/>
    </source>
</evidence>
<dbReference type="EMBL" id="FXAU01000008">
    <property type="protein sequence ID" value="SMG49582.1"/>
    <property type="molecule type" value="Genomic_DNA"/>
</dbReference>
<dbReference type="RefSeq" id="WP_085474351.1">
    <property type="nucleotide sequence ID" value="NZ_FXAU01000008.1"/>
</dbReference>
<organism evidence="3 4">
    <name type="scientific">Sphingobacterium psychroaquaticum</name>
    <dbReference type="NCBI Taxonomy" id="561061"/>
    <lineage>
        <taxon>Bacteria</taxon>
        <taxon>Pseudomonadati</taxon>
        <taxon>Bacteroidota</taxon>
        <taxon>Sphingobacteriia</taxon>
        <taxon>Sphingobacteriales</taxon>
        <taxon>Sphingobacteriaceae</taxon>
        <taxon>Sphingobacterium</taxon>
    </lineage>
</organism>
<dbReference type="SMART" id="SM00028">
    <property type="entry name" value="TPR"/>
    <property type="match status" value="4"/>
</dbReference>
<sequence length="1059" mass="119930">MIVNIKHRICKRLSIVPLLFVLLLFVASACGLFKGKSAAGKKSIDDTAKTDFFQNLTSKYNILYNSNLMLNAERKSIYSGANKNYQVRLTVFDEPTANGDPHKAMDSLIQKAYKIVNTKQESKYIQEAYYIIGRAYYLKGSYYTAIEFFDKLIKEAADAPSYRPLAYAWKSRSFLQIGKPEKALSAVDSAFMFLDESLKTRTFVNAAKANALIRVGKELEAIPFLEYAIESNKDPYDKNRWRFLLAQLYADNGQRDQAFGLFEKIAKANVPYDMSFEASLQAAFLTGAIRGGALVERVKPLKSMLKEGKNDGYKDQILFEIGRIYLAENDEAQAFSYFNKSLAEPNRNSYQTAETYLTYGDYLFQKKDYKHAQNYYDSLATALPSDYTDVDRVTRKLAYMSKLTALYENNLWQDTLISLGKLNENDRQEMVGKYAGASLIMKQKQLEQEAARNKKGKKEKGQQTGTFVNSNVLALNNTPTSAATSSFTGNKFYFNNQDAMLLGTSDFKRKWGNRQLKDDWRFSGDNTPSLVAQTGTVETASKVTTPKDTFDAVAFLAAEKSRFLDSVPTVQGDYDKRLKIVHDNMIVIGNIYRDYTKDNKDAIIAYESFLARFPNTAAGAEIYYSLYRMYDGVDAVKSAAYKDRLIQMYPNSLHAMVAKDPYYMDKINRDKRVLDRAFEKLFALYTAGDHVAVIKQANEELEGVFQRTGMVAQIEYLKALAIGRVGRVDDFTNALGKIVEKYPEDSLVVPLAMENIAFVEKNPSMFVNRVNALQDIDKSRIAFVDEPDMTPWPSLDINGDYRTGVAIIKPKPKEDVIAKVEEKPKVKEEKPKEEKPKTEEERKEIELLLAGEMTTKAKDIKTNIGAAKVDVNLQKKEETIVANLGTIEEEEQRLALALGQQKTGTGVNAGKGVNTNVKLDATGVDVGEVKINYGPNEYRDKKLFPDKGTYFFTVNVKDPRVNLAPSRYGIGQFNRSRYARAELNHQLKLVNAENQLLFIGPFESYEEVKTYESRILPLLPELMKIPVEDYNTFIITKEVIGTLTDGIMIKNYHQIYIEQ</sequence>
<evidence type="ECO:0000313" key="4">
    <source>
        <dbReference type="Proteomes" id="UP000192980"/>
    </source>
</evidence>
<dbReference type="AlphaFoldDB" id="A0A1X7L8H5"/>
<name>A0A1X7L8H5_9SPHI</name>
<evidence type="ECO:0000256" key="2">
    <source>
        <dbReference type="SAM" id="MobiDB-lite"/>
    </source>
</evidence>
<dbReference type="STRING" id="561061.SAMN05660862_3669"/>
<feature type="repeat" description="TPR" evidence="1">
    <location>
        <begin position="315"/>
        <end position="348"/>
    </location>
</feature>